<gene>
    <name evidence="3" type="ORF">JZ751_006175</name>
</gene>
<feature type="region of interest" description="Disordered" evidence="2">
    <location>
        <begin position="52"/>
        <end position="87"/>
    </location>
</feature>
<reference evidence="3" key="1">
    <citation type="thesis" date="2021" institute="BYU ScholarsArchive" country="Provo, UT, USA">
        <title>Applications of and Algorithms for Genome Assembly and Genomic Analyses with an Emphasis on Marine Teleosts.</title>
        <authorList>
            <person name="Pickett B.D."/>
        </authorList>
    </citation>
    <scope>NUCLEOTIDE SEQUENCE</scope>
    <source>
        <strain evidence="3">HI-2016</strain>
    </source>
</reference>
<dbReference type="OrthoDB" id="8963646at2759"/>
<evidence type="ECO:0000256" key="2">
    <source>
        <dbReference type="SAM" id="MobiDB-lite"/>
    </source>
</evidence>
<evidence type="ECO:0000313" key="3">
    <source>
        <dbReference type="EMBL" id="KAG9329297.1"/>
    </source>
</evidence>
<protein>
    <submittedName>
        <fullName evidence="3">Uncharacterized protein</fullName>
    </submittedName>
</protein>
<accession>A0A8T2MY17</accession>
<evidence type="ECO:0000256" key="1">
    <source>
        <dbReference type="SAM" id="Coils"/>
    </source>
</evidence>
<organism evidence="3 4">
    <name type="scientific">Albula glossodonta</name>
    <name type="common">roundjaw bonefish</name>
    <dbReference type="NCBI Taxonomy" id="121402"/>
    <lineage>
        <taxon>Eukaryota</taxon>
        <taxon>Metazoa</taxon>
        <taxon>Chordata</taxon>
        <taxon>Craniata</taxon>
        <taxon>Vertebrata</taxon>
        <taxon>Euteleostomi</taxon>
        <taxon>Actinopterygii</taxon>
        <taxon>Neopterygii</taxon>
        <taxon>Teleostei</taxon>
        <taxon>Albuliformes</taxon>
        <taxon>Albulidae</taxon>
        <taxon>Albula</taxon>
    </lineage>
</organism>
<comment type="caution">
    <text evidence="3">The sequence shown here is derived from an EMBL/GenBank/DDBJ whole genome shotgun (WGS) entry which is preliminary data.</text>
</comment>
<proteinExistence type="predicted"/>
<feature type="coiled-coil region" evidence="1">
    <location>
        <begin position="13"/>
        <end position="40"/>
    </location>
</feature>
<feature type="coiled-coil region" evidence="1">
    <location>
        <begin position="95"/>
        <end position="178"/>
    </location>
</feature>
<evidence type="ECO:0000313" key="4">
    <source>
        <dbReference type="Proteomes" id="UP000824540"/>
    </source>
</evidence>
<keyword evidence="4" id="KW-1185">Reference proteome</keyword>
<dbReference type="EMBL" id="JAFBMS010001302">
    <property type="protein sequence ID" value="KAG9329297.1"/>
    <property type="molecule type" value="Genomic_DNA"/>
</dbReference>
<dbReference type="Proteomes" id="UP000824540">
    <property type="component" value="Unassembled WGS sequence"/>
</dbReference>
<keyword evidence="1" id="KW-0175">Coiled coil</keyword>
<sequence>KSAQVDSERREKHLKVKEVLRSHKQKIEEIETERQKMAHSYISEIEALKKKKNLVKSGPAGRPLAANKKETTTPQNKVEVNTPPAEQGLQEKLYLEKLQAEEKTTQELIEKIRALQQDRDAVKNEKSQMEHQAAALQDKLQNMNELCQLKEQALQQKVAQMESERRDSELKIKELLMSNEQKVQNIERSIKNGAVLQG</sequence>
<dbReference type="AlphaFoldDB" id="A0A8T2MY17"/>
<feature type="non-terminal residue" evidence="3">
    <location>
        <position position="198"/>
    </location>
</feature>
<name>A0A8T2MY17_9TELE</name>